<dbReference type="PANTHER" id="PTHR11895:SF7">
    <property type="entry name" value="GLUTAMYL-TRNA(GLN) AMIDOTRANSFERASE SUBUNIT A, MITOCHONDRIAL"/>
    <property type="match status" value="1"/>
</dbReference>
<comment type="similarity">
    <text evidence="1">Belongs to the amidase family.</text>
</comment>
<protein>
    <submittedName>
        <fullName evidence="3">Amidase</fullName>
    </submittedName>
</protein>
<reference evidence="3 4" key="1">
    <citation type="journal article" date="2019" name="Int. J. Syst. Evol. Microbiol.">
        <title>The Global Catalogue of Microorganisms (GCM) 10K type strain sequencing project: providing services to taxonomists for standard genome sequencing and annotation.</title>
        <authorList>
            <consortium name="The Broad Institute Genomics Platform"/>
            <consortium name="The Broad Institute Genome Sequencing Center for Infectious Disease"/>
            <person name="Wu L."/>
            <person name="Ma J."/>
        </authorList>
    </citation>
    <scope>NUCLEOTIDE SEQUENCE [LARGE SCALE GENOMIC DNA]</scope>
    <source>
        <strain evidence="3 4">JCM 13518</strain>
    </source>
</reference>
<name>A0ABN2JU64_9ACTN</name>
<dbReference type="PROSITE" id="PS00571">
    <property type="entry name" value="AMIDASES"/>
    <property type="match status" value="1"/>
</dbReference>
<accession>A0ABN2JU64</accession>
<evidence type="ECO:0000313" key="4">
    <source>
        <dbReference type="Proteomes" id="UP001501057"/>
    </source>
</evidence>
<organism evidence="3 4">
    <name type="scientific">Aeromicrobium alkaliterrae</name>
    <dbReference type="NCBI Taxonomy" id="302168"/>
    <lineage>
        <taxon>Bacteria</taxon>
        <taxon>Bacillati</taxon>
        <taxon>Actinomycetota</taxon>
        <taxon>Actinomycetes</taxon>
        <taxon>Propionibacteriales</taxon>
        <taxon>Nocardioidaceae</taxon>
        <taxon>Aeromicrobium</taxon>
    </lineage>
</organism>
<dbReference type="RefSeq" id="WP_344200613.1">
    <property type="nucleotide sequence ID" value="NZ_BAAAME010000004.1"/>
</dbReference>
<feature type="domain" description="Amidase" evidence="2">
    <location>
        <begin position="27"/>
        <end position="435"/>
    </location>
</feature>
<gene>
    <name evidence="3" type="ORF">GCM10009710_19260</name>
</gene>
<dbReference type="Gene3D" id="3.90.1300.10">
    <property type="entry name" value="Amidase signature (AS) domain"/>
    <property type="match status" value="1"/>
</dbReference>
<evidence type="ECO:0000259" key="2">
    <source>
        <dbReference type="Pfam" id="PF01425"/>
    </source>
</evidence>
<dbReference type="EMBL" id="BAAAME010000004">
    <property type="protein sequence ID" value="GAA1739110.1"/>
    <property type="molecule type" value="Genomic_DNA"/>
</dbReference>
<sequence length="451" mass="45465">MSLDHVVAAGAAHQSDLLASREISSRELTEATLAAIARENPRINAVVEVLEAEALASADEADRRRADGSAGPLTGVPIALKNDLDVAGHITTLGSRSVTHAAPADGDLVAALRRAGAVPVATTTLPELAIVGFTEPALTGVTRNPIDRGRTSGGSSGGSAALVAAGAVGIATASDGAGSIRIPAASCGLVGFKPTNGTVPGSGGWCGLSTQGCVTPTVADTALYLDAVGTFDGSLTEAAITGAPGALRIGLTRSAAAATSAEDLDPEVDAALERTAALLRAAGHTVVEVDVPYGLDAKASTVRYLGGIRAAAAGVDDASLLEKRTRAIVRLGAPFGRRSIAWAQRAGEKFGSAVHDKLGVDVILSPVMSSTALPVGRWEGKGALGLVLAMNAFYPYTVQWNHAGVPAVSLPAGLAQDRLPLAVQLVARRGDDVRLMGLAAQLEAARGTVDS</sequence>
<dbReference type="InterPro" id="IPR023631">
    <property type="entry name" value="Amidase_dom"/>
</dbReference>
<dbReference type="InterPro" id="IPR036928">
    <property type="entry name" value="AS_sf"/>
</dbReference>
<dbReference type="PANTHER" id="PTHR11895">
    <property type="entry name" value="TRANSAMIDASE"/>
    <property type="match status" value="1"/>
</dbReference>
<dbReference type="Proteomes" id="UP001501057">
    <property type="component" value="Unassembled WGS sequence"/>
</dbReference>
<dbReference type="InterPro" id="IPR000120">
    <property type="entry name" value="Amidase"/>
</dbReference>
<evidence type="ECO:0000256" key="1">
    <source>
        <dbReference type="ARBA" id="ARBA00009199"/>
    </source>
</evidence>
<dbReference type="Pfam" id="PF01425">
    <property type="entry name" value="Amidase"/>
    <property type="match status" value="1"/>
</dbReference>
<evidence type="ECO:0000313" key="3">
    <source>
        <dbReference type="EMBL" id="GAA1739110.1"/>
    </source>
</evidence>
<dbReference type="InterPro" id="IPR020556">
    <property type="entry name" value="Amidase_CS"/>
</dbReference>
<proteinExistence type="inferred from homology"/>
<comment type="caution">
    <text evidence="3">The sequence shown here is derived from an EMBL/GenBank/DDBJ whole genome shotgun (WGS) entry which is preliminary data.</text>
</comment>
<keyword evidence="4" id="KW-1185">Reference proteome</keyword>
<dbReference type="SUPFAM" id="SSF75304">
    <property type="entry name" value="Amidase signature (AS) enzymes"/>
    <property type="match status" value="1"/>
</dbReference>